<evidence type="ECO:0008006" key="4">
    <source>
        <dbReference type="Google" id="ProtNLM"/>
    </source>
</evidence>
<evidence type="ECO:0000313" key="2">
    <source>
        <dbReference type="EMBL" id="KMS58681.1"/>
    </source>
</evidence>
<organism evidence="2 3">
    <name type="scientific">Sphingobium cupriresistens LL01</name>
    <dbReference type="NCBI Taxonomy" id="1420583"/>
    <lineage>
        <taxon>Bacteria</taxon>
        <taxon>Pseudomonadati</taxon>
        <taxon>Pseudomonadota</taxon>
        <taxon>Alphaproteobacteria</taxon>
        <taxon>Sphingomonadales</taxon>
        <taxon>Sphingomonadaceae</taxon>
        <taxon>Sphingobium</taxon>
    </lineage>
</organism>
<dbReference type="PATRIC" id="fig|1420583.3.peg.505"/>
<dbReference type="PROSITE" id="PS51257">
    <property type="entry name" value="PROKAR_LIPOPROTEIN"/>
    <property type="match status" value="1"/>
</dbReference>
<dbReference type="STRING" id="1420583.V473_02520"/>
<name>A0A0J7Y435_9SPHN</name>
<proteinExistence type="predicted"/>
<dbReference type="EMBL" id="JACT01000001">
    <property type="protein sequence ID" value="KMS58681.1"/>
    <property type="molecule type" value="Genomic_DNA"/>
</dbReference>
<evidence type="ECO:0000256" key="1">
    <source>
        <dbReference type="SAM" id="SignalP"/>
    </source>
</evidence>
<protein>
    <recommendedName>
        <fullName evidence="4">Lipoprotein</fullName>
    </recommendedName>
</protein>
<comment type="caution">
    <text evidence="2">The sequence shown here is derived from an EMBL/GenBank/DDBJ whole genome shotgun (WGS) entry which is preliminary data.</text>
</comment>
<gene>
    <name evidence="2" type="ORF">V473_02520</name>
</gene>
<dbReference type="AlphaFoldDB" id="A0A0J7Y435"/>
<feature type="signal peptide" evidence="1">
    <location>
        <begin position="1"/>
        <end position="20"/>
    </location>
</feature>
<feature type="chain" id="PRO_5005291853" description="Lipoprotein" evidence="1">
    <location>
        <begin position="21"/>
        <end position="45"/>
    </location>
</feature>
<sequence length="45" mass="4664">MTRLAPLALLLLTGCAHNLATCDNARSVAQAATVVMARVCPISQP</sequence>
<accession>A0A0J7Y435</accession>
<reference evidence="2 3" key="1">
    <citation type="journal article" date="2015" name="G3 (Bethesda)">
        <title>Insights into Ongoing Evolution of the Hexachlorocyclohexane Catabolic Pathway from Comparative Genomics of Ten Sphingomonadaceae Strains.</title>
        <authorList>
            <person name="Pearce S.L."/>
            <person name="Oakeshott J.G."/>
            <person name="Pandey G."/>
        </authorList>
    </citation>
    <scope>NUCLEOTIDE SEQUENCE [LARGE SCALE GENOMIC DNA]</scope>
    <source>
        <strain evidence="2 3">LL01</strain>
    </source>
</reference>
<evidence type="ECO:0000313" key="3">
    <source>
        <dbReference type="Proteomes" id="UP000052232"/>
    </source>
</evidence>
<keyword evidence="1" id="KW-0732">Signal</keyword>
<dbReference type="Proteomes" id="UP000052232">
    <property type="component" value="Unassembled WGS sequence"/>
</dbReference>
<keyword evidence="3" id="KW-1185">Reference proteome</keyword>